<dbReference type="InterPro" id="IPR001339">
    <property type="entry name" value="mRNA_cap_enzyme_adenylation"/>
</dbReference>
<keyword evidence="5" id="KW-0548">Nucleotidyltransferase</keyword>
<dbReference type="Gene3D" id="3.90.190.10">
    <property type="entry name" value="Protein tyrosine phosphatase superfamily"/>
    <property type="match status" value="1"/>
</dbReference>
<dbReference type="SUPFAM" id="SSF50249">
    <property type="entry name" value="Nucleic acid-binding proteins"/>
    <property type="match status" value="1"/>
</dbReference>
<evidence type="ECO:0000313" key="18">
    <source>
        <dbReference type="EMBL" id="KAG0577910.1"/>
    </source>
</evidence>
<evidence type="ECO:0000256" key="5">
    <source>
        <dbReference type="ARBA" id="ARBA00022695"/>
    </source>
</evidence>
<feature type="active site" description="Phosphocysteine intermediate" evidence="13">
    <location>
        <position position="195"/>
    </location>
</feature>
<dbReference type="InterPro" id="IPR029021">
    <property type="entry name" value="Prot-tyrosine_phosphatase-like"/>
</dbReference>
<feature type="compositionally biased region" description="Basic and acidic residues" evidence="16">
    <location>
        <begin position="24"/>
        <end position="47"/>
    </location>
</feature>
<dbReference type="InterPro" id="IPR017074">
    <property type="entry name" value="mRNA_cap_enz_bifunc"/>
</dbReference>
<dbReference type="AlphaFoldDB" id="A0A8T0I364"/>
<dbReference type="InterPro" id="IPR000387">
    <property type="entry name" value="Tyr_Pase_dom"/>
</dbReference>
<dbReference type="EMBL" id="CM026425">
    <property type="protein sequence ID" value="KAG0577910.1"/>
    <property type="molecule type" value="Genomic_DNA"/>
</dbReference>
<dbReference type="Proteomes" id="UP000822688">
    <property type="component" value="Chromosome 5"/>
</dbReference>
<dbReference type="Pfam" id="PF03919">
    <property type="entry name" value="mRNA_cap_C"/>
    <property type="match status" value="1"/>
</dbReference>
<dbReference type="PIRSF" id="PIRSF036958">
    <property type="entry name" value="mRNA_capping_HCE"/>
    <property type="match status" value="1"/>
</dbReference>
<accession>A0A8T0I364</accession>
<dbReference type="GO" id="GO:0005634">
    <property type="term" value="C:nucleus"/>
    <property type="evidence" value="ECO:0007669"/>
    <property type="project" value="UniProtKB-SubCell"/>
</dbReference>
<evidence type="ECO:0000256" key="11">
    <source>
        <dbReference type="ARBA" id="ARBA00023242"/>
    </source>
</evidence>
<dbReference type="SMART" id="SM00195">
    <property type="entry name" value="DSPc"/>
    <property type="match status" value="1"/>
</dbReference>
<evidence type="ECO:0000256" key="8">
    <source>
        <dbReference type="ARBA" id="ARBA00022912"/>
    </source>
</evidence>
<dbReference type="PROSITE" id="PS50056">
    <property type="entry name" value="TYR_PHOSPHATASE_2"/>
    <property type="match status" value="1"/>
</dbReference>
<dbReference type="InterPro" id="IPR012340">
    <property type="entry name" value="NA-bd_OB-fold"/>
</dbReference>
<dbReference type="FunFam" id="3.30.470.30:FF:000005">
    <property type="entry name" value="mRNA capping enzyme, putative"/>
    <property type="match status" value="1"/>
</dbReference>
<dbReference type="FunFam" id="2.40.50.140:FF:000689">
    <property type="entry name" value="Predicted protein"/>
    <property type="match status" value="1"/>
</dbReference>
<keyword evidence="6 15" id="KW-0547">Nucleotide-binding</keyword>
<keyword evidence="3" id="KW-0507">mRNA processing</keyword>
<keyword evidence="4" id="KW-0808">Transferase</keyword>
<evidence type="ECO:0000313" key="19">
    <source>
        <dbReference type="Proteomes" id="UP000822688"/>
    </source>
</evidence>
<dbReference type="SUPFAM" id="SSF56091">
    <property type="entry name" value="DNA ligase/mRNA capping enzyme, catalytic domain"/>
    <property type="match status" value="1"/>
</dbReference>
<dbReference type="SUPFAM" id="SSF52799">
    <property type="entry name" value="(Phosphotyrosine protein) phosphatases II"/>
    <property type="match status" value="1"/>
</dbReference>
<evidence type="ECO:0000256" key="13">
    <source>
        <dbReference type="PIRSR" id="PIRSR036958-1"/>
    </source>
</evidence>
<evidence type="ECO:0000256" key="4">
    <source>
        <dbReference type="ARBA" id="ARBA00022679"/>
    </source>
</evidence>
<keyword evidence="7" id="KW-0378">Hydrolase</keyword>
<evidence type="ECO:0000256" key="16">
    <source>
        <dbReference type="SAM" id="MobiDB-lite"/>
    </source>
</evidence>
<feature type="region of interest" description="Disordered" evidence="16">
    <location>
        <begin position="1"/>
        <end position="65"/>
    </location>
</feature>
<keyword evidence="11" id="KW-0539">Nucleus</keyword>
<dbReference type="InterPro" id="IPR000340">
    <property type="entry name" value="Dual-sp_phosphatase_cat-dom"/>
</dbReference>
<evidence type="ECO:0000256" key="10">
    <source>
        <dbReference type="ARBA" id="ARBA00023134"/>
    </source>
</evidence>
<dbReference type="EC" id="2.7.7.50" evidence="2"/>
<evidence type="ECO:0000256" key="9">
    <source>
        <dbReference type="ARBA" id="ARBA00023042"/>
    </source>
</evidence>
<keyword evidence="19" id="KW-1185">Reference proteome</keyword>
<evidence type="ECO:0000256" key="15">
    <source>
        <dbReference type="PIRSR" id="PIRSR036958-3"/>
    </source>
</evidence>
<gene>
    <name evidence="18" type="ORF">KC19_5G191200</name>
</gene>
<feature type="domain" description="Tyrosine specific protein phosphatases" evidence="17">
    <location>
        <begin position="170"/>
        <end position="240"/>
    </location>
</feature>
<dbReference type="GO" id="GO:0006370">
    <property type="term" value="P:7-methylguanosine mRNA capping"/>
    <property type="evidence" value="ECO:0007669"/>
    <property type="project" value="UniProtKB-KW"/>
</dbReference>
<feature type="active site" description="N6-GMP-lysine intermediate" evidence="14">
    <location>
        <position position="371"/>
    </location>
</feature>
<dbReference type="Pfam" id="PF00782">
    <property type="entry name" value="DSPc"/>
    <property type="match status" value="1"/>
</dbReference>
<organism evidence="18 19">
    <name type="scientific">Ceratodon purpureus</name>
    <name type="common">Fire moss</name>
    <name type="synonym">Dicranum purpureum</name>
    <dbReference type="NCBI Taxonomy" id="3225"/>
    <lineage>
        <taxon>Eukaryota</taxon>
        <taxon>Viridiplantae</taxon>
        <taxon>Streptophyta</taxon>
        <taxon>Embryophyta</taxon>
        <taxon>Bryophyta</taxon>
        <taxon>Bryophytina</taxon>
        <taxon>Bryopsida</taxon>
        <taxon>Dicranidae</taxon>
        <taxon>Pseudoditrichales</taxon>
        <taxon>Ditrichaceae</taxon>
        <taxon>Ceratodon</taxon>
    </lineage>
</organism>
<dbReference type="GO" id="GO:0005525">
    <property type="term" value="F:GTP binding"/>
    <property type="evidence" value="ECO:0007669"/>
    <property type="project" value="UniProtKB-KW"/>
</dbReference>
<dbReference type="Pfam" id="PF01331">
    <property type="entry name" value="mRNA_cap_enzyme"/>
    <property type="match status" value="1"/>
</dbReference>
<evidence type="ECO:0000256" key="7">
    <source>
        <dbReference type="ARBA" id="ARBA00022801"/>
    </source>
</evidence>
<dbReference type="CDD" id="cd14502">
    <property type="entry name" value="RNA_5'-triphosphatase"/>
    <property type="match status" value="1"/>
</dbReference>
<dbReference type="GO" id="GO:0140818">
    <property type="term" value="F:mRNA 5'-triphosphate monophosphatase activity"/>
    <property type="evidence" value="ECO:0007669"/>
    <property type="project" value="InterPro"/>
</dbReference>
<dbReference type="InterPro" id="IPR016130">
    <property type="entry name" value="Tyr_Pase_AS"/>
</dbReference>
<comment type="catalytic activity">
    <reaction evidence="12">
        <text>a 5'-end diphospho-ribonucleoside in mRNA + GTP + H(+) = a 5'-end (5'-triphosphoguanosine)-ribonucleoside in mRNA + diphosphate</text>
        <dbReference type="Rhea" id="RHEA:67012"/>
        <dbReference type="Rhea" id="RHEA-COMP:17165"/>
        <dbReference type="Rhea" id="RHEA-COMP:17166"/>
        <dbReference type="ChEBI" id="CHEBI:15378"/>
        <dbReference type="ChEBI" id="CHEBI:33019"/>
        <dbReference type="ChEBI" id="CHEBI:37565"/>
        <dbReference type="ChEBI" id="CHEBI:167616"/>
        <dbReference type="ChEBI" id="CHEBI:167617"/>
        <dbReference type="EC" id="2.7.7.50"/>
    </reaction>
    <physiologicalReaction direction="left-to-right" evidence="12">
        <dbReference type="Rhea" id="RHEA:67013"/>
    </physiologicalReaction>
</comment>
<dbReference type="InterPro" id="IPR051029">
    <property type="entry name" value="mRNA_Capping_Enz/RNA_Phosphat"/>
</dbReference>
<evidence type="ECO:0000256" key="6">
    <source>
        <dbReference type="ARBA" id="ARBA00022741"/>
    </source>
</evidence>
<dbReference type="GO" id="GO:0005524">
    <property type="term" value="F:ATP binding"/>
    <property type="evidence" value="ECO:0007669"/>
    <property type="project" value="InterPro"/>
</dbReference>
<evidence type="ECO:0000256" key="14">
    <source>
        <dbReference type="PIRSR" id="PIRSR036958-2"/>
    </source>
</evidence>
<comment type="caution">
    <text evidence="18">The sequence shown here is derived from an EMBL/GenBank/DDBJ whole genome shotgun (WGS) entry which is preliminary data.</text>
</comment>
<dbReference type="GO" id="GO:0004484">
    <property type="term" value="F:mRNA guanylyltransferase activity"/>
    <property type="evidence" value="ECO:0007669"/>
    <property type="project" value="UniProtKB-EC"/>
</dbReference>
<dbReference type="PANTHER" id="PTHR10367:SF17">
    <property type="entry name" value="MRNA-CAPPING ENZYME"/>
    <property type="match status" value="1"/>
</dbReference>
<dbReference type="CDD" id="cd07895">
    <property type="entry name" value="Adenylation_mRNA_capping"/>
    <property type="match status" value="1"/>
</dbReference>
<dbReference type="OrthoDB" id="200924at2759"/>
<name>A0A8T0I364_CERPU</name>
<dbReference type="PROSITE" id="PS00383">
    <property type="entry name" value="TYR_PHOSPHATASE_1"/>
    <property type="match status" value="1"/>
</dbReference>
<protein>
    <recommendedName>
        <fullName evidence="2">mRNA guanylyltransferase</fullName>
        <ecNumber evidence="2">2.7.7.50</ecNumber>
    </recommendedName>
</protein>
<feature type="binding site" evidence="15">
    <location>
        <begin position="423"/>
        <end position="425"/>
    </location>
    <ligand>
        <name>GTP</name>
        <dbReference type="ChEBI" id="CHEBI:37565"/>
    </ligand>
</feature>
<feature type="binding site" evidence="15">
    <location>
        <begin position="542"/>
        <end position="544"/>
    </location>
    <ligand>
        <name>GTP</name>
        <dbReference type="ChEBI" id="CHEBI:37565"/>
    </ligand>
</feature>
<comment type="subcellular location">
    <subcellularLocation>
        <location evidence="1">Nucleus</location>
    </subcellularLocation>
</comment>
<dbReference type="Gene3D" id="2.40.50.140">
    <property type="entry name" value="Nucleic acid-binding proteins"/>
    <property type="match status" value="1"/>
</dbReference>
<proteinExistence type="predicted"/>
<feature type="binding site" evidence="15">
    <location>
        <begin position="613"/>
        <end position="618"/>
    </location>
    <ligand>
        <name>GTP</name>
        <dbReference type="ChEBI" id="CHEBI:37565"/>
    </ligand>
</feature>
<dbReference type="GO" id="GO:0004721">
    <property type="term" value="F:phosphoprotein phosphatase activity"/>
    <property type="evidence" value="ECO:0007669"/>
    <property type="project" value="UniProtKB-KW"/>
</dbReference>
<sequence>MGDRAATAMASADGEVYMSSVDMMKAEREERRLRMKRQRESEEEKSGKVAKTSNEPPKQVDRLRNVGPLPEGWLDCPGAGDPIANLIPSKVPLGETFNELLDAGRRYSRRHVVRHQQAVGRKIGLVIDLTNTSRYYNSSEWTNDGVKYVKVACRGRNEVPDPESVNTFVFEVMRFFSNLHAKSDTGANKYILVHCTHGHNRTGFMIVHYLMRTQCSSVEQAIRMFSKARPPGIYKQHYIEDLYKFYHEPKPQNLVCPSTPEWKRPETPDLNCIATTDQDEDDEDDFMAALQFNEDKPAAPIAAMTNDDVLGDAIPDDQQREMQKLCYWAVGVPTPQGYGMNNLRFPGSQPVSLDRKNLQLLRQKYYYATWKADGTRYMMLIARDGVYLIDRNFRFRRVQLRFPLKGQISKDALGPTHHLTLMDGEMVIDKLPDGQLKRRYLVYDLMMLNQKPLSKSQFHERWRMIEDEVIKPRAHELNVLREKLYEYQVEAFSVRRKDFWMLSTTEKILHKFIPQLCHEADGLILQGWDDPYVPRTHEGLLKWKYAHMNSVDFMLKIAPSGNQYLLMLMEAGKLKQLDHAKVVFPEDADVPNMANKVIECSYDPELETWNYMRMRPDKETPNAYHVYMKVMGSIKDNITEEDLQKEFQDILRLPLYTERIARDQQAAHHAHARRR</sequence>
<reference evidence="18" key="1">
    <citation type="submission" date="2020-06" db="EMBL/GenBank/DDBJ databases">
        <title>WGS assembly of Ceratodon purpureus strain R40.</title>
        <authorList>
            <person name="Carey S.B."/>
            <person name="Jenkins J."/>
            <person name="Shu S."/>
            <person name="Lovell J.T."/>
            <person name="Sreedasyam A."/>
            <person name="Maumus F."/>
            <person name="Tiley G.P."/>
            <person name="Fernandez-Pozo N."/>
            <person name="Barry K."/>
            <person name="Chen C."/>
            <person name="Wang M."/>
            <person name="Lipzen A."/>
            <person name="Daum C."/>
            <person name="Saski C.A."/>
            <person name="Payton A.C."/>
            <person name="Mcbreen J.C."/>
            <person name="Conrad R.E."/>
            <person name="Kollar L.M."/>
            <person name="Olsson S."/>
            <person name="Huttunen S."/>
            <person name="Landis J.B."/>
            <person name="Wickett N.J."/>
            <person name="Johnson M.G."/>
            <person name="Rensing S.A."/>
            <person name="Grimwood J."/>
            <person name="Schmutz J."/>
            <person name="Mcdaniel S.F."/>
        </authorList>
    </citation>
    <scope>NUCLEOTIDE SEQUENCE</scope>
    <source>
        <strain evidence="18">R40</strain>
    </source>
</reference>
<dbReference type="InterPro" id="IPR013846">
    <property type="entry name" value="mRNA_cap_enzyme_C"/>
</dbReference>
<dbReference type="PANTHER" id="PTHR10367">
    <property type="entry name" value="MRNA-CAPPING ENZYME"/>
    <property type="match status" value="1"/>
</dbReference>
<evidence type="ECO:0000259" key="17">
    <source>
        <dbReference type="PROSITE" id="PS50056"/>
    </source>
</evidence>
<keyword evidence="10 15" id="KW-0342">GTP-binding</keyword>
<dbReference type="InterPro" id="IPR020422">
    <property type="entry name" value="TYR_PHOSPHATASE_DUAL_dom"/>
</dbReference>
<evidence type="ECO:0000256" key="1">
    <source>
        <dbReference type="ARBA" id="ARBA00004123"/>
    </source>
</evidence>
<feature type="binding site" evidence="15">
    <location>
        <position position="376"/>
    </location>
    <ligand>
        <name>GTP</name>
        <dbReference type="ChEBI" id="CHEBI:37565"/>
    </ligand>
</feature>
<evidence type="ECO:0000256" key="2">
    <source>
        <dbReference type="ARBA" id="ARBA00012475"/>
    </source>
</evidence>
<evidence type="ECO:0000256" key="3">
    <source>
        <dbReference type="ARBA" id="ARBA00022664"/>
    </source>
</evidence>
<keyword evidence="9" id="KW-0506">mRNA capping</keyword>
<dbReference type="Gene3D" id="3.30.470.30">
    <property type="entry name" value="DNA ligase/mRNA capping enzyme"/>
    <property type="match status" value="1"/>
</dbReference>
<dbReference type="FunFam" id="3.90.190.10:FF:000055">
    <property type="entry name" value="mRNA capping enzyme family protein"/>
    <property type="match status" value="1"/>
</dbReference>
<evidence type="ECO:0000256" key="12">
    <source>
        <dbReference type="ARBA" id="ARBA00044624"/>
    </source>
</evidence>
<feature type="binding site" evidence="15">
    <location>
        <position position="391"/>
    </location>
    <ligand>
        <name>GTP</name>
        <dbReference type="ChEBI" id="CHEBI:37565"/>
    </ligand>
</feature>
<keyword evidence="8" id="KW-0904">Protein phosphatase</keyword>